<keyword evidence="2" id="KW-0346">Stress response</keyword>
<protein>
    <submittedName>
        <fullName evidence="2">Heat shock protein 60 family chaperone GroEL</fullName>
    </submittedName>
</protein>
<gene>
    <name evidence="2" type="ORF">AVDCRST_MAG08-2572</name>
</gene>
<feature type="region of interest" description="Disordered" evidence="1">
    <location>
        <begin position="1"/>
        <end position="63"/>
    </location>
</feature>
<evidence type="ECO:0000256" key="1">
    <source>
        <dbReference type="SAM" id="MobiDB-lite"/>
    </source>
</evidence>
<evidence type="ECO:0000313" key="2">
    <source>
        <dbReference type="EMBL" id="CAA9258862.1"/>
    </source>
</evidence>
<organism evidence="2">
    <name type="scientific">uncultured Acetobacteraceae bacterium</name>
    <dbReference type="NCBI Taxonomy" id="169975"/>
    <lineage>
        <taxon>Bacteria</taxon>
        <taxon>Pseudomonadati</taxon>
        <taxon>Pseudomonadota</taxon>
        <taxon>Alphaproteobacteria</taxon>
        <taxon>Acetobacterales</taxon>
        <taxon>Acetobacteraceae</taxon>
        <taxon>environmental samples</taxon>
    </lineage>
</organism>
<feature type="compositionally biased region" description="Basic residues" evidence="1">
    <location>
        <begin position="1"/>
        <end position="10"/>
    </location>
</feature>
<reference evidence="2" key="1">
    <citation type="submission" date="2020-02" db="EMBL/GenBank/DDBJ databases">
        <authorList>
            <person name="Meier V. D."/>
        </authorList>
    </citation>
    <scope>NUCLEOTIDE SEQUENCE</scope>
    <source>
        <strain evidence="2">AVDCRST_MAG08</strain>
    </source>
</reference>
<feature type="compositionally biased region" description="Basic residues" evidence="1">
    <location>
        <begin position="45"/>
        <end position="63"/>
    </location>
</feature>
<feature type="non-terminal residue" evidence="2">
    <location>
        <position position="1"/>
    </location>
</feature>
<accession>A0A6J4IQ58</accession>
<feature type="non-terminal residue" evidence="2">
    <location>
        <position position="63"/>
    </location>
</feature>
<dbReference type="AlphaFoldDB" id="A0A6J4IQ58"/>
<proteinExistence type="predicted"/>
<sequence length="63" mass="6630">QGPDRGRHHRPDQGRAHGAAGRGLGRGAADHHRSDGGRAAGAQGGRRRPAGRRHGRHGRHGLL</sequence>
<dbReference type="EMBL" id="CADCTG010000190">
    <property type="protein sequence ID" value="CAA9258862.1"/>
    <property type="molecule type" value="Genomic_DNA"/>
</dbReference>
<name>A0A6J4IQ58_9PROT</name>